<keyword evidence="2" id="KW-1185">Reference proteome</keyword>
<protein>
    <submittedName>
        <fullName evidence="1">Uncharacterized protein</fullName>
    </submittedName>
</protein>
<dbReference type="Proteomes" id="UP000499080">
    <property type="component" value="Unassembled WGS sequence"/>
</dbReference>
<gene>
    <name evidence="1" type="ORF">AVEN_154867_1</name>
</gene>
<evidence type="ECO:0000313" key="1">
    <source>
        <dbReference type="EMBL" id="GBN46449.1"/>
    </source>
</evidence>
<organism evidence="1 2">
    <name type="scientific">Araneus ventricosus</name>
    <name type="common">Orbweaver spider</name>
    <name type="synonym">Epeira ventricosa</name>
    <dbReference type="NCBI Taxonomy" id="182803"/>
    <lineage>
        <taxon>Eukaryota</taxon>
        <taxon>Metazoa</taxon>
        <taxon>Ecdysozoa</taxon>
        <taxon>Arthropoda</taxon>
        <taxon>Chelicerata</taxon>
        <taxon>Arachnida</taxon>
        <taxon>Araneae</taxon>
        <taxon>Araneomorphae</taxon>
        <taxon>Entelegynae</taxon>
        <taxon>Araneoidea</taxon>
        <taxon>Araneidae</taxon>
        <taxon>Araneus</taxon>
    </lineage>
</organism>
<dbReference type="EMBL" id="BGPR01010491">
    <property type="protein sequence ID" value="GBN46449.1"/>
    <property type="molecule type" value="Genomic_DNA"/>
</dbReference>
<accession>A0A4Y2P624</accession>
<evidence type="ECO:0000313" key="2">
    <source>
        <dbReference type="Proteomes" id="UP000499080"/>
    </source>
</evidence>
<comment type="caution">
    <text evidence="1">The sequence shown here is derived from an EMBL/GenBank/DDBJ whole genome shotgun (WGS) entry which is preliminary data.</text>
</comment>
<sequence length="132" mass="14725">MARLEGKVETQIDYLTPLIRNPVRYSGWGACLSTLGTQGLSPTRRNLNFCRTTVRLDARFHCLSYILIGDPSPFHVHFAFLLKSSPTSLHAESPVHVTLPQAMSSTGCTLTGESIRSWSRYSVNQQRADSIE</sequence>
<name>A0A4Y2P624_ARAVE</name>
<proteinExistence type="predicted"/>
<dbReference type="AlphaFoldDB" id="A0A4Y2P624"/>
<reference evidence="1 2" key="1">
    <citation type="journal article" date="2019" name="Sci. Rep.">
        <title>Orb-weaving spider Araneus ventricosus genome elucidates the spidroin gene catalogue.</title>
        <authorList>
            <person name="Kono N."/>
            <person name="Nakamura H."/>
            <person name="Ohtoshi R."/>
            <person name="Moran D.A.P."/>
            <person name="Shinohara A."/>
            <person name="Yoshida Y."/>
            <person name="Fujiwara M."/>
            <person name="Mori M."/>
            <person name="Tomita M."/>
            <person name="Arakawa K."/>
        </authorList>
    </citation>
    <scope>NUCLEOTIDE SEQUENCE [LARGE SCALE GENOMIC DNA]</scope>
</reference>